<evidence type="ECO:0000313" key="2">
    <source>
        <dbReference type="EMBL" id="TQE13876.1"/>
    </source>
</evidence>
<name>A0A540NS59_MALBA</name>
<gene>
    <name evidence="2" type="ORF">C1H46_000507</name>
</gene>
<evidence type="ECO:0000313" key="3">
    <source>
        <dbReference type="Proteomes" id="UP000315295"/>
    </source>
</evidence>
<reference evidence="2 3" key="1">
    <citation type="journal article" date="2019" name="G3 (Bethesda)">
        <title>Sequencing of a Wild Apple (Malus baccata) Genome Unravels the Differences Between Cultivated and Wild Apple Species Regarding Disease Resistance and Cold Tolerance.</title>
        <authorList>
            <person name="Chen X."/>
        </authorList>
    </citation>
    <scope>NUCLEOTIDE SEQUENCE [LARGE SCALE GENOMIC DNA]</scope>
    <source>
        <strain evidence="3">cv. Shandingzi</strain>
        <tissue evidence="2">Leaves</tissue>
    </source>
</reference>
<keyword evidence="1" id="KW-0472">Membrane</keyword>
<keyword evidence="3" id="KW-1185">Reference proteome</keyword>
<keyword evidence="1" id="KW-1133">Transmembrane helix</keyword>
<dbReference type="PANTHER" id="PTHR48473">
    <property type="entry name" value="TIR DOMAIN-CONTAINING PROTEIN"/>
    <property type="match status" value="1"/>
</dbReference>
<feature type="transmembrane region" description="Helical" evidence="1">
    <location>
        <begin position="104"/>
        <end position="121"/>
    </location>
</feature>
<organism evidence="2 3">
    <name type="scientific">Malus baccata</name>
    <name type="common">Siberian crab apple</name>
    <name type="synonym">Pyrus baccata</name>
    <dbReference type="NCBI Taxonomy" id="106549"/>
    <lineage>
        <taxon>Eukaryota</taxon>
        <taxon>Viridiplantae</taxon>
        <taxon>Streptophyta</taxon>
        <taxon>Embryophyta</taxon>
        <taxon>Tracheophyta</taxon>
        <taxon>Spermatophyta</taxon>
        <taxon>Magnoliopsida</taxon>
        <taxon>eudicotyledons</taxon>
        <taxon>Gunneridae</taxon>
        <taxon>Pentapetalae</taxon>
        <taxon>rosids</taxon>
        <taxon>fabids</taxon>
        <taxon>Rosales</taxon>
        <taxon>Rosaceae</taxon>
        <taxon>Amygdaloideae</taxon>
        <taxon>Maleae</taxon>
        <taxon>Malus</taxon>
    </lineage>
</organism>
<comment type="caution">
    <text evidence="2">The sequence shown here is derived from an EMBL/GenBank/DDBJ whole genome shotgun (WGS) entry which is preliminary data.</text>
</comment>
<dbReference type="Proteomes" id="UP000315295">
    <property type="component" value="Unassembled WGS sequence"/>
</dbReference>
<feature type="transmembrane region" description="Helical" evidence="1">
    <location>
        <begin position="68"/>
        <end position="92"/>
    </location>
</feature>
<dbReference type="STRING" id="106549.A0A540NS59"/>
<dbReference type="PANTHER" id="PTHR48473:SF1">
    <property type="entry name" value="TIR DOMAIN-CONTAINING PROTEIN"/>
    <property type="match status" value="1"/>
</dbReference>
<keyword evidence="1" id="KW-0812">Transmembrane</keyword>
<protein>
    <submittedName>
        <fullName evidence="2">Uncharacterized protein</fullName>
    </submittedName>
</protein>
<sequence>MTIFLEIFSVACVQASSPRKPQYALFSMLLAFLATVTFVSALICQGRMERVEFRRRWFYYPRPSHRPFITRMDACTVLSCICMFISPMVHYVCYIRHVVNPIKPSLYSGIIMIYLYASRAYKMRKEMRAAMNTRIQNIEDREEMH</sequence>
<proteinExistence type="predicted"/>
<accession>A0A540NS59</accession>
<evidence type="ECO:0000256" key="1">
    <source>
        <dbReference type="SAM" id="Phobius"/>
    </source>
</evidence>
<dbReference type="EMBL" id="VIEB01000008">
    <property type="protein sequence ID" value="TQE13876.1"/>
    <property type="molecule type" value="Genomic_DNA"/>
</dbReference>
<feature type="transmembrane region" description="Helical" evidence="1">
    <location>
        <begin position="25"/>
        <end position="47"/>
    </location>
</feature>
<dbReference type="AlphaFoldDB" id="A0A540NS59"/>